<evidence type="ECO:0000256" key="7">
    <source>
        <dbReference type="PIRSR" id="PIRSR004869-50"/>
    </source>
</evidence>
<gene>
    <name evidence="9" type="ORF">EI16_04750</name>
</gene>
<dbReference type="SFLD" id="SFLDS00029">
    <property type="entry name" value="Radical_SAM"/>
    <property type="match status" value="1"/>
</dbReference>
<name>A0A066ZTL0_HYDMR</name>
<dbReference type="InterPro" id="IPR007197">
    <property type="entry name" value="rSAM"/>
</dbReference>
<evidence type="ECO:0000313" key="10">
    <source>
        <dbReference type="Proteomes" id="UP000027341"/>
    </source>
</evidence>
<sequence>MQNVNLEDASVVPVGFWHQLDNGLIQCDLCPRECQLHEGQRGFCFVRGRLNDQMWLTSYGRSSGFCIDPIEKKPLNHFLPGSAVLSFGTAGCNLACKFCQNWDMSKARDMDRLLDQAAPETLAQAAKQNGCASVAYTYNDPVIFYEYAIDTAQACREQGIKNVAVTAGYINEKPRETFFQHMDAANIDLKAFSERFYKKLTGSSLGAVLETIEYAVNEADTWVELTTLLIPGENDSEKEIAEMSEWILEHCGPNVPLHFSKYHPDYRMMNNPATPQQTLETARDIAMKTGLNYVYTGNVIHPEGQATYCPHCGEKVIGRAYYEITDWHLNNGSCDHCGTPIAGVFDSHPGTWGNKRQPIHLNGKI</sequence>
<keyword evidence="4 7" id="KW-0479">Metal-binding</keyword>
<dbReference type="SFLD" id="SFLDG01101">
    <property type="entry name" value="Uncharacterised_Radical_SAM_Su"/>
    <property type="match status" value="1"/>
</dbReference>
<evidence type="ECO:0000256" key="1">
    <source>
        <dbReference type="ARBA" id="ARBA00022485"/>
    </source>
</evidence>
<dbReference type="InterPro" id="IPR016431">
    <property type="entry name" value="Pyrv-formate_lyase-activ_prd"/>
</dbReference>
<evidence type="ECO:0000256" key="2">
    <source>
        <dbReference type="ARBA" id="ARBA00022526"/>
    </source>
</evidence>
<dbReference type="InterPro" id="IPR027596">
    <property type="entry name" value="AmmeMemoSam_rS"/>
</dbReference>
<keyword evidence="3 7" id="KW-0949">S-adenosyl-L-methionine</keyword>
<keyword evidence="1" id="KW-0004">4Fe-4S</keyword>
<dbReference type="InterPro" id="IPR013785">
    <property type="entry name" value="Aldolase_TIM"/>
</dbReference>
<dbReference type="PIRSF" id="PIRSF004869">
    <property type="entry name" value="PflX_prd"/>
    <property type="match status" value="1"/>
</dbReference>
<keyword evidence="2" id="KW-0313">Glucose metabolism</keyword>
<dbReference type="InterPro" id="IPR058240">
    <property type="entry name" value="rSAM_sf"/>
</dbReference>
<keyword evidence="9" id="KW-0670">Pyruvate</keyword>
<dbReference type="InterPro" id="IPR034457">
    <property type="entry name" value="Organic_radical-activating"/>
</dbReference>
<dbReference type="PROSITE" id="PS51918">
    <property type="entry name" value="RADICAL_SAM"/>
    <property type="match status" value="1"/>
</dbReference>
<keyword evidence="10" id="KW-1185">Reference proteome</keyword>
<evidence type="ECO:0000256" key="6">
    <source>
        <dbReference type="ARBA" id="ARBA00023014"/>
    </source>
</evidence>
<dbReference type="PANTHER" id="PTHR30352">
    <property type="entry name" value="PYRUVATE FORMATE-LYASE-ACTIVATING ENZYME"/>
    <property type="match status" value="1"/>
</dbReference>
<dbReference type="GO" id="GO:0016829">
    <property type="term" value="F:lyase activity"/>
    <property type="evidence" value="ECO:0007669"/>
    <property type="project" value="UniProtKB-KW"/>
</dbReference>
<dbReference type="GO" id="GO:0051539">
    <property type="term" value="F:4 iron, 4 sulfur cluster binding"/>
    <property type="evidence" value="ECO:0007669"/>
    <property type="project" value="UniProtKB-KW"/>
</dbReference>
<dbReference type="NCBIfam" id="TIGR04337">
    <property type="entry name" value="AmmeMemoSam_rS"/>
    <property type="match status" value="1"/>
</dbReference>
<protein>
    <submittedName>
        <fullName evidence="9">Pyruvate formate lyase-activating protein</fullName>
    </submittedName>
</protein>
<evidence type="ECO:0000256" key="5">
    <source>
        <dbReference type="ARBA" id="ARBA00023004"/>
    </source>
</evidence>
<dbReference type="GO" id="GO:0046872">
    <property type="term" value="F:metal ion binding"/>
    <property type="evidence" value="ECO:0007669"/>
    <property type="project" value="UniProtKB-KW"/>
</dbReference>
<accession>A0A066ZTL0</accession>
<dbReference type="RefSeq" id="WP_029910045.1">
    <property type="nucleotide sequence ID" value="NZ_AP020335.1"/>
</dbReference>
<keyword evidence="5 7" id="KW-0408">Iron</keyword>
<dbReference type="EMBL" id="JMIU01000001">
    <property type="protein sequence ID" value="KDN95614.1"/>
    <property type="molecule type" value="Genomic_DNA"/>
</dbReference>
<dbReference type="SUPFAM" id="SSF102114">
    <property type="entry name" value="Radical SAM enzymes"/>
    <property type="match status" value="1"/>
</dbReference>
<feature type="binding site" evidence="7">
    <location>
        <position position="96"/>
    </location>
    <ligand>
        <name>[4Fe-4S] cluster</name>
        <dbReference type="ChEBI" id="CHEBI:49883"/>
        <note>4Fe-4S-S-AdoMet</note>
    </ligand>
</feature>
<comment type="cofactor">
    <cofactor evidence="7">
        <name>[4Fe-4S] cluster</name>
        <dbReference type="ChEBI" id="CHEBI:49883"/>
    </cofactor>
    <text evidence="7">Binds 1 [4Fe-4S] cluster. The cluster is coordinated with 3 cysteines and an exchangeable S-adenosyl-L-methionine.</text>
</comment>
<evidence type="ECO:0000256" key="3">
    <source>
        <dbReference type="ARBA" id="ARBA00022691"/>
    </source>
</evidence>
<feature type="binding site" evidence="7">
    <location>
        <position position="99"/>
    </location>
    <ligand>
        <name>[4Fe-4S] cluster</name>
        <dbReference type="ChEBI" id="CHEBI:49883"/>
        <note>4Fe-4S-S-AdoMet</note>
    </ligand>
</feature>
<evidence type="ECO:0000256" key="4">
    <source>
        <dbReference type="ARBA" id="ARBA00022723"/>
    </source>
</evidence>
<evidence type="ECO:0000259" key="8">
    <source>
        <dbReference type="PROSITE" id="PS51918"/>
    </source>
</evidence>
<keyword evidence="6 7" id="KW-0411">Iron-sulfur</keyword>
<keyword evidence="9" id="KW-0456">Lyase</keyword>
<dbReference type="CDD" id="cd01335">
    <property type="entry name" value="Radical_SAM"/>
    <property type="match status" value="1"/>
</dbReference>
<dbReference type="PANTHER" id="PTHR30352:SF5">
    <property type="entry name" value="PYRUVATE FORMATE-LYASE 1-ACTIVATING ENZYME"/>
    <property type="match status" value="1"/>
</dbReference>
<feature type="binding site" evidence="7">
    <location>
        <position position="92"/>
    </location>
    <ligand>
        <name>[4Fe-4S] cluster</name>
        <dbReference type="ChEBI" id="CHEBI:49883"/>
        <note>4Fe-4S-S-AdoMet</note>
    </ligand>
</feature>
<keyword evidence="2" id="KW-0119">Carbohydrate metabolism</keyword>
<dbReference type="GO" id="GO:0006006">
    <property type="term" value="P:glucose metabolic process"/>
    <property type="evidence" value="ECO:0007669"/>
    <property type="project" value="UniProtKB-KW"/>
</dbReference>
<dbReference type="Proteomes" id="UP000027341">
    <property type="component" value="Unassembled WGS sequence"/>
</dbReference>
<evidence type="ECO:0000313" key="9">
    <source>
        <dbReference type="EMBL" id="KDN95614.1"/>
    </source>
</evidence>
<dbReference type="Pfam" id="PF04055">
    <property type="entry name" value="Radical_SAM"/>
    <property type="match status" value="1"/>
</dbReference>
<organism evidence="9 10">
    <name type="scientific">Hydrogenovibrio marinus</name>
    <dbReference type="NCBI Taxonomy" id="28885"/>
    <lineage>
        <taxon>Bacteria</taxon>
        <taxon>Pseudomonadati</taxon>
        <taxon>Pseudomonadota</taxon>
        <taxon>Gammaproteobacteria</taxon>
        <taxon>Thiotrichales</taxon>
        <taxon>Piscirickettsiaceae</taxon>
        <taxon>Hydrogenovibrio</taxon>
    </lineage>
</organism>
<dbReference type="STRING" id="28885.EI16_04750"/>
<reference evidence="9 10" key="1">
    <citation type="submission" date="2014-04" db="EMBL/GenBank/DDBJ databases">
        <title>Draft genome sequence of Hydrogenovibrio marinus MH-110, a model organism for aerobic H2 metabolism.</title>
        <authorList>
            <person name="Cha H.J."/>
            <person name="Jo B.H."/>
            <person name="Hwang B.H."/>
        </authorList>
    </citation>
    <scope>NUCLEOTIDE SEQUENCE [LARGE SCALE GENOMIC DNA]</scope>
    <source>
        <strain evidence="9 10">MH-110</strain>
    </source>
</reference>
<proteinExistence type="predicted"/>
<dbReference type="AlphaFoldDB" id="A0A066ZTL0"/>
<dbReference type="Gene3D" id="3.20.20.70">
    <property type="entry name" value="Aldolase class I"/>
    <property type="match status" value="1"/>
</dbReference>
<comment type="caution">
    <text evidence="9">The sequence shown here is derived from an EMBL/GenBank/DDBJ whole genome shotgun (WGS) entry which is preliminary data.</text>
</comment>
<feature type="domain" description="Radical SAM core" evidence="8">
    <location>
        <begin position="77"/>
        <end position="298"/>
    </location>
</feature>